<dbReference type="SUPFAM" id="SSF54534">
    <property type="entry name" value="FKBP-like"/>
    <property type="match status" value="1"/>
</dbReference>
<evidence type="ECO:0000256" key="5">
    <source>
        <dbReference type="ARBA" id="ARBA00023235"/>
    </source>
</evidence>
<dbReference type="AlphaFoldDB" id="Q1MRL7"/>
<dbReference type="SUPFAM" id="SSF109998">
    <property type="entry name" value="Triger factor/SurA peptide-binding domain-like"/>
    <property type="match status" value="1"/>
</dbReference>
<dbReference type="STRING" id="363253.LI0303"/>
<evidence type="ECO:0000256" key="2">
    <source>
        <dbReference type="ARBA" id="ARBA00013194"/>
    </source>
</evidence>
<dbReference type="PROSITE" id="PS50198">
    <property type="entry name" value="PPIC_PPIASE_2"/>
    <property type="match status" value="1"/>
</dbReference>
<evidence type="ECO:0000313" key="10">
    <source>
        <dbReference type="Proteomes" id="UP000002430"/>
    </source>
</evidence>
<feature type="chain" id="PRO_5007923091" description="peptidylprolyl isomerase" evidence="7">
    <location>
        <begin position="20"/>
        <end position="308"/>
    </location>
</feature>
<proteinExistence type="predicted"/>
<protein>
    <recommendedName>
        <fullName evidence="2">peptidylprolyl isomerase</fullName>
        <ecNumber evidence="2">5.2.1.8</ecNumber>
    </recommendedName>
</protein>
<evidence type="ECO:0000313" key="9">
    <source>
        <dbReference type="EMBL" id="CAJ54359.1"/>
    </source>
</evidence>
<accession>Q1MRL7</accession>
<dbReference type="eggNOG" id="COG0760">
    <property type="taxonomic scope" value="Bacteria"/>
</dbReference>
<dbReference type="InterPro" id="IPR050245">
    <property type="entry name" value="PrsA_foldase"/>
</dbReference>
<reference evidence="9 10" key="1">
    <citation type="submission" date="2005-11" db="EMBL/GenBank/DDBJ databases">
        <title>The complete genome sequence of Lawsonia intracellularis: the causative agent of proliferative enteropathy.</title>
        <authorList>
            <person name="Kaur K."/>
            <person name="Zhang Q."/>
            <person name="Beckler D."/>
            <person name="Munir S."/>
            <person name="Li L."/>
            <person name="Kinsley K."/>
            <person name="Herron L."/>
            <person name="Peterson A."/>
            <person name="May B."/>
            <person name="Singh S."/>
            <person name="Gebhart C."/>
            <person name="Kapur V."/>
        </authorList>
    </citation>
    <scope>NUCLEOTIDE SEQUENCE [LARGE SCALE GENOMIC DNA]</scope>
    <source>
        <strain evidence="9 10">PHE/MN1-00</strain>
    </source>
</reference>
<dbReference type="Gene3D" id="1.10.4030.10">
    <property type="entry name" value="Porin chaperone SurA, peptide-binding domain"/>
    <property type="match status" value="1"/>
</dbReference>
<evidence type="ECO:0000256" key="6">
    <source>
        <dbReference type="PROSITE-ProRule" id="PRU00278"/>
    </source>
</evidence>
<dbReference type="KEGG" id="lip:LI0303"/>
<feature type="signal peptide" evidence="7">
    <location>
        <begin position="1"/>
        <end position="19"/>
    </location>
</feature>
<dbReference type="GO" id="GO:0003755">
    <property type="term" value="F:peptidyl-prolyl cis-trans isomerase activity"/>
    <property type="evidence" value="ECO:0007669"/>
    <property type="project" value="UniProtKB-KW"/>
</dbReference>
<dbReference type="Proteomes" id="UP000002430">
    <property type="component" value="Chromosome"/>
</dbReference>
<dbReference type="Gene3D" id="3.10.50.40">
    <property type="match status" value="1"/>
</dbReference>
<keyword evidence="3 7" id="KW-0732">Signal</keyword>
<dbReference type="EMBL" id="AM180252">
    <property type="protein sequence ID" value="CAJ54359.1"/>
    <property type="molecule type" value="Genomic_DNA"/>
</dbReference>
<dbReference type="PANTHER" id="PTHR47245:SF1">
    <property type="entry name" value="FOLDASE PROTEIN PRSA"/>
    <property type="match status" value="1"/>
</dbReference>
<evidence type="ECO:0000256" key="3">
    <source>
        <dbReference type="ARBA" id="ARBA00022729"/>
    </source>
</evidence>
<dbReference type="OrthoDB" id="14196at2"/>
<keyword evidence="4 6" id="KW-0697">Rotamase</keyword>
<dbReference type="InterPro" id="IPR000297">
    <property type="entry name" value="PPIase_PpiC"/>
</dbReference>
<evidence type="ECO:0000256" key="7">
    <source>
        <dbReference type="SAM" id="SignalP"/>
    </source>
</evidence>
<evidence type="ECO:0000259" key="8">
    <source>
        <dbReference type="PROSITE" id="PS50198"/>
    </source>
</evidence>
<feature type="domain" description="PpiC" evidence="8">
    <location>
        <begin position="159"/>
        <end position="252"/>
    </location>
</feature>
<dbReference type="HOGENOM" id="CLU_034646_5_0_7"/>
<dbReference type="InterPro" id="IPR027304">
    <property type="entry name" value="Trigger_fact/SurA_dom_sf"/>
</dbReference>
<comment type="catalytic activity">
    <reaction evidence="1">
        <text>[protein]-peptidylproline (omega=180) = [protein]-peptidylproline (omega=0)</text>
        <dbReference type="Rhea" id="RHEA:16237"/>
        <dbReference type="Rhea" id="RHEA-COMP:10747"/>
        <dbReference type="Rhea" id="RHEA-COMP:10748"/>
        <dbReference type="ChEBI" id="CHEBI:83833"/>
        <dbReference type="ChEBI" id="CHEBI:83834"/>
        <dbReference type="EC" id="5.2.1.8"/>
    </reaction>
</comment>
<evidence type="ECO:0000256" key="4">
    <source>
        <dbReference type="ARBA" id="ARBA00023110"/>
    </source>
</evidence>
<evidence type="ECO:0000256" key="1">
    <source>
        <dbReference type="ARBA" id="ARBA00000971"/>
    </source>
</evidence>
<dbReference type="Pfam" id="PF13624">
    <property type="entry name" value="SurA_N_3"/>
    <property type="match status" value="1"/>
</dbReference>
<gene>
    <name evidence="9" type="primary">ppi</name>
    <name evidence="9" type="ordered locus">LI0303</name>
</gene>
<dbReference type="PANTHER" id="PTHR47245">
    <property type="entry name" value="PEPTIDYLPROLYL ISOMERASE"/>
    <property type="match status" value="1"/>
</dbReference>
<keyword evidence="5 6" id="KW-0413">Isomerase</keyword>
<dbReference type="EC" id="5.2.1.8" evidence="2"/>
<dbReference type="InterPro" id="IPR046357">
    <property type="entry name" value="PPIase_dom_sf"/>
</dbReference>
<organism evidence="9 10">
    <name type="scientific">Lawsonia intracellularis (strain PHE/MN1-00)</name>
    <dbReference type="NCBI Taxonomy" id="363253"/>
    <lineage>
        <taxon>Bacteria</taxon>
        <taxon>Pseudomonadati</taxon>
        <taxon>Thermodesulfobacteriota</taxon>
        <taxon>Desulfovibrionia</taxon>
        <taxon>Desulfovibrionales</taxon>
        <taxon>Desulfovibrionaceae</taxon>
        <taxon>Lawsonia</taxon>
    </lineage>
</organism>
<dbReference type="Pfam" id="PF13145">
    <property type="entry name" value="Rotamase_2"/>
    <property type="match status" value="1"/>
</dbReference>
<keyword evidence="10" id="KW-1185">Reference proteome</keyword>
<name>Q1MRL7_LAWIP</name>
<sequence>MRFFIFLLLLFISILPVSAEQFINKTVAVVNGEIITLFDLQAETAPEIFRQQLNPNNPADKAKVEQLEKAILEGMISNLILTQEAERLHVNVGKDEVESEYHNFIAKSQLTPEEFQYQLELQHLTEDSFKERIRSSILRSRLLGAMVGRKIVVTKKEIEDYYQKNHDKLKNNNQLQLAILVYPPDINAKDWAARIKSGSVSFEEVVKKVSVGPKAKEGGDLGSIDIEDLNPEWLEQLSTMKPGEVTSLIDINGLQGQLKLINIIKGEPQTLETLTPYIEEILREPKLEERFKEYTDQLRKRAVVDIRY</sequence>
<dbReference type="RefSeq" id="WP_011526388.1">
    <property type="nucleotide sequence ID" value="NC_008011.1"/>
</dbReference>